<gene>
    <name evidence="1" type="ORF">NOX80_17540</name>
</gene>
<proteinExistence type="predicted"/>
<keyword evidence="2" id="KW-1185">Reference proteome</keyword>
<dbReference type="EMBL" id="CP101751">
    <property type="protein sequence ID" value="UUC45415.1"/>
    <property type="molecule type" value="Genomic_DNA"/>
</dbReference>
<accession>A0ABY5IRJ2</accession>
<protein>
    <recommendedName>
        <fullName evidence="3">Lipoprotein</fullName>
    </recommendedName>
</protein>
<evidence type="ECO:0000313" key="1">
    <source>
        <dbReference type="EMBL" id="UUC45415.1"/>
    </source>
</evidence>
<dbReference type="PROSITE" id="PS51257">
    <property type="entry name" value="PROKAR_LIPOPROTEIN"/>
    <property type="match status" value="1"/>
</dbReference>
<dbReference type="RefSeq" id="WP_256551111.1">
    <property type="nucleotide sequence ID" value="NZ_CP101751.1"/>
</dbReference>
<evidence type="ECO:0008006" key="3">
    <source>
        <dbReference type="Google" id="ProtNLM"/>
    </source>
</evidence>
<reference evidence="1" key="1">
    <citation type="submission" date="2022-07" db="EMBL/GenBank/DDBJ databases">
        <title>Isolation, identification, and degradation of a PFOSA degrading strain from sewage treatment plant.</title>
        <authorList>
            <person name="Zhang L."/>
            <person name="Huo Y."/>
        </authorList>
    </citation>
    <scope>NUCLEOTIDE SEQUENCE</scope>
    <source>
        <strain evidence="1">C1</strain>
    </source>
</reference>
<dbReference type="Proteomes" id="UP001059844">
    <property type="component" value="Chromosome"/>
</dbReference>
<name>A0ABY5IRJ2_9FLAO</name>
<sequence>MSKIKIIIVILLFSACNSYRSLDKYYGFTYKIQAEDWIEGFKNQVFFSCIEEGYKNDSILLITTSEKSSNPYNDMRYKDILKAKEIGKEAYKKAPKRLYFIGLDDTPLKRHIATACLKYYVSRELDSIAKDEFEIYFKELINRKEWDGRGINMKVKIVY</sequence>
<evidence type="ECO:0000313" key="2">
    <source>
        <dbReference type="Proteomes" id="UP001059844"/>
    </source>
</evidence>
<organism evidence="1 2">
    <name type="scientific">Flavobacterium cerinum</name>
    <dbReference type="NCBI Taxonomy" id="2502784"/>
    <lineage>
        <taxon>Bacteria</taxon>
        <taxon>Pseudomonadati</taxon>
        <taxon>Bacteroidota</taxon>
        <taxon>Flavobacteriia</taxon>
        <taxon>Flavobacteriales</taxon>
        <taxon>Flavobacteriaceae</taxon>
        <taxon>Flavobacterium</taxon>
    </lineage>
</organism>